<evidence type="ECO:0000313" key="5">
    <source>
        <dbReference type="EMBL" id="STR45014.1"/>
    </source>
</evidence>
<sequence length="232" mass="24768">MTNLQPAFVTRRIVAIGGGGFLLDDARLLQESYLISLCRKSAPRVLFLGTASGDAERAQLKFYKAFSSLGCQPSSLSFFPFDMRRDYAQEVLEADLIYVGGGNTVAMLAVWREFGLDVALRQAYAAGTVLAGISAGANCWFEQYITDSVPGGGIRGGLGLLAATFCPHLDSEAWRQPLLASVSGVAVGAGENVCVLFENEQFSEAVHSADSMQSTVMCESSEAGGIVPRFLM</sequence>
<evidence type="ECO:0000256" key="4">
    <source>
        <dbReference type="ARBA" id="ARBA00022825"/>
    </source>
</evidence>
<dbReference type="EMBL" id="SMBT01000007">
    <property type="protein sequence ID" value="TCU85538.1"/>
    <property type="molecule type" value="Genomic_DNA"/>
</dbReference>
<gene>
    <name evidence="6" type="ORF">EV682_10748</name>
    <name evidence="5" type="ORF">NCTC11159_03560</name>
</gene>
<accession>A0A377SSG9</accession>
<dbReference type="Gene3D" id="3.40.50.880">
    <property type="match status" value="1"/>
</dbReference>
<dbReference type="Proteomes" id="UP000255108">
    <property type="component" value="Unassembled WGS sequence"/>
</dbReference>
<dbReference type="GO" id="GO:0006508">
    <property type="term" value="P:proteolysis"/>
    <property type="evidence" value="ECO:0007669"/>
    <property type="project" value="UniProtKB-KW"/>
</dbReference>
<keyword evidence="2" id="KW-0645">Protease</keyword>
<dbReference type="RefSeq" id="WP_115228736.1">
    <property type="nucleotide sequence ID" value="NZ_CAWOLO010000007.1"/>
</dbReference>
<reference evidence="6 8" key="2">
    <citation type="submission" date="2019-03" db="EMBL/GenBank/DDBJ databases">
        <title>Genomic Encyclopedia of Type Strains, Phase IV (KMG-IV): sequencing the most valuable type-strain genomes for metagenomic binning, comparative biology and taxonomic classification.</title>
        <authorList>
            <person name="Goeker M."/>
        </authorList>
    </citation>
    <scope>NUCLEOTIDE SEQUENCE [LARGE SCALE GENOMIC DNA]</scope>
    <source>
        <strain evidence="6 8">DSM 3764</strain>
    </source>
</reference>
<evidence type="ECO:0000313" key="8">
    <source>
        <dbReference type="Proteomes" id="UP000295794"/>
    </source>
</evidence>
<dbReference type="SUPFAM" id="SSF52317">
    <property type="entry name" value="Class I glutamine amidotransferase-like"/>
    <property type="match status" value="1"/>
</dbReference>
<reference evidence="5 7" key="1">
    <citation type="submission" date="2018-06" db="EMBL/GenBank/DDBJ databases">
        <authorList>
            <consortium name="Pathogen Informatics"/>
            <person name="Doyle S."/>
        </authorList>
    </citation>
    <scope>NUCLEOTIDE SEQUENCE [LARGE SCALE GENOMIC DNA]</scope>
    <source>
        <strain evidence="5 7">NCTC11159</strain>
    </source>
</reference>
<evidence type="ECO:0000256" key="2">
    <source>
        <dbReference type="ARBA" id="ARBA00022670"/>
    </source>
</evidence>
<proteinExistence type="inferred from homology"/>
<evidence type="ECO:0000313" key="7">
    <source>
        <dbReference type="Proteomes" id="UP000255108"/>
    </source>
</evidence>
<name>A0A377SSG9_9NEIS</name>
<dbReference type="Pfam" id="PF03575">
    <property type="entry name" value="Peptidase_S51"/>
    <property type="match status" value="1"/>
</dbReference>
<dbReference type="EMBL" id="UGHR01000003">
    <property type="protein sequence ID" value="STR45014.1"/>
    <property type="molecule type" value="Genomic_DNA"/>
</dbReference>
<dbReference type="AlphaFoldDB" id="A0A377SSG9"/>
<dbReference type="Proteomes" id="UP000295794">
    <property type="component" value="Unassembled WGS sequence"/>
</dbReference>
<dbReference type="PANTHER" id="PTHR20842">
    <property type="entry name" value="PROTEASE S51 ALPHA-ASPARTYL DIPEPTIDASE"/>
    <property type="match status" value="1"/>
</dbReference>
<keyword evidence="4" id="KW-0720">Serine protease</keyword>
<dbReference type="GO" id="GO:0008236">
    <property type="term" value="F:serine-type peptidase activity"/>
    <property type="evidence" value="ECO:0007669"/>
    <property type="project" value="UniProtKB-KW"/>
</dbReference>
<evidence type="ECO:0000256" key="1">
    <source>
        <dbReference type="ARBA" id="ARBA00006534"/>
    </source>
</evidence>
<dbReference type="PANTHER" id="PTHR20842:SF0">
    <property type="entry name" value="ALPHA-ASPARTYL DIPEPTIDASE"/>
    <property type="match status" value="1"/>
</dbReference>
<keyword evidence="3" id="KW-0378">Hydrolase</keyword>
<dbReference type="OrthoDB" id="9778515at2"/>
<dbReference type="InterPro" id="IPR005320">
    <property type="entry name" value="Peptidase_S51"/>
</dbReference>
<comment type="similarity">
    <text evidence="1">Belongs to the peptidase S51 family.</text>
</comment>
<protein>
    <submittedName>
        <fullName evidence="5">(Alpha)-aspartyl dipeptidase</fullName>
    </submittedName>
    <submittedName>
        <fullName evidence="6">Peptidase E</fullName>
    </submittedName>
</protein>
<organism evidence="5 7">
    <name type="scientific">Iodobacter fluviatilis</name>
    <dbReference type="NCBI Taxonomy" id="537"/>
    <lineage>
        <taxon>Bacteria</taxon>
        <taxon>Pseudomonadati</taxon>
        <taxon>Pseudomonadota</taxon>
        <taxon>Betaproteobacteria</taxon>
        <taxon>Neisseriales</taxon>
        <taxon>Chitinibacteraceae</taxon>
        <taxon>Iodobacter</taxon>
    </lineage>
</organism>
<evidence type="ECO:0000313" key="6">
    <source>
        <dbReference type="EMBL" id="TCU85538.1"/>
    </source>
</evidence>
<dbReference type="InterPro" id="IPR029062">
    <property type="entry name" value="Class_I_gatase-like"/>
</dbReference>
<keyword evidence="8" id="KW-1185">Reference proteome</keyword>
<evidence type="ECO:0000256" key="3">
    <source>
        <dbReference type="ARBA" id="ARBA00022801"/>
    </source>
</evidence>